<dbReference type="AlphaFoldDB" id="A0AAV2M5F2"/>
<dbReference type="GO" id="GO:0098978">
    <property type="term" value="C:glutamatergic synapse"/>
    <property type="evidence" value="ECO:0007669"/>
    <property type="project" value="TreeGrafter"/>
</dbReference>
<proteinExistence type="inferred from homology"/>
<keyword evidence="4" id="KW-1185">Reference proteome</keyword>
<evidence type="ECO:0000313" key="4">
    <source>
        <dbReference type="Proteomes" id="UP001497482"/>
    </source>
</evidence>
<evidence type="ECO:0000256" key="1">
    <source>
        <dbReference type="ARBA" id="ARBA00008839"/>
    </source>
</evidence>
<reference evidence="3 4" key="1">
    <citation type="submission" date="2024-04" db="EMBL/GenBank/DDBJ databases">
        <authorList>
            <person name="Waldvogel A.-M."/>
            <person name="Schoenle A."/>
        </authorList>
    </citation>
    <scope>NUCLEOTIDE SEQUENCE [LARGE SCALE GENOMIC DNA]</scope>
</reference>
<feature type="region of interest" description="Disordered" evidence="2">
    <location>
        <begin position="203"/>
        <end position="265"/>
    </location>
</feature>
<comment type="similarity">
    <text evidence="1">Belongs to the SAPAP family.</text>
</comment>
<accession>A0AAV2M5F2</accession>
<dbReference type="EMBL" id="OZ035828">
    <property type="protein sequence ID" value="CAL1608534.1"/>
    <property type="molecule type" value="Genomic_DNA"/>
</dbReference>
<dbReference type="Proteomes" id="UP001497482">
    <property type="component" value="Chromosome 6"/>
</dbReference>
<dbReference type="GO" id="GO:0023052">
    <property type="term" value="P:signaling"/>
    <property type="evidence" value="ECO:0007669"/>
    <property type="project" value="InterPro"/>
</dbReference>
<feature type="compositionally biased region" description="Low complexity" evidence="2">
    <location>
        <begin position="250"/>
        <end position="259"/>
    </location>
</feature>
<evidence type="ECO:0000313" key="3">
    <source>
        <dbReference type="EMBL" id="CAL1608534.1"/>
    </source>
</evidence>
<dbReference type="GO" id="GO:0099572">
    <property type="term" value="C:postsynaptic specialization"/>
    <property type="evidence" value="ECO:0007669"/>
    <property type="project" value="TreeGrafter"/>
</dbReference>
<protein>
    <submittedName>
        <fullName evidence="3">Uncharacterized protein</fullName>
    </submittedName>
</protein>
<gene>
    <name evidence="3" type="ORF">KC01_LOCUS35447</name>
</gene>
<sequence length="393" mass="42400">MNDFCSPDLQLCPSGRCFEHGVSLAAMKGLGGVNRNRHLSDCDPASSPAHQYQLQHHDALLYPASHPSSTLPRGPYPIMDRYPDQHTPLPNSSTFPGSPYSVYDGFSPPDSLQSAHLGSASVGMGMSGLRAPITSGSATISHHFSRSEAPQSLMELERSLPVGARDGFSTLQFHRSNASAAKQRESPGKIRYMLHSVSKLFNKAPNAEPQPGKSVNGRASGGSSSTEEVGKQSRRAKSRDRGKEKQRPRSNMSNMSNMSGYWSNDDLDSSDLSSYHHNRAMGELQGALHGGLQGGLQTLQSPQQRVLPGGYHTIGPSRSADMFSVGGQSGTLGVSDQDYVKGGSWCTLTMGQPRHLLQQGAHTLERSVLKSKSCNQQLSTNYLQVANTVRLLI</sequence>
<dbReference type="PANTHER" id="PTHR12353">
    <property type="entry name" value="DISKS LARGE-ASSOCIATED PROTEIN DAP SAP90/PSD-95-ASSOCIATED PROTEIN"/>
    <property type="match status" value="1"/>
</dbReference>
<evidence type="ECO:0000256" key="2">
    <source>
        <dbReference type="SAM" id="MobiDB-lite"/>
    </source>
</evidence>
<dbReference type="PANTHER" id="PTHR12353:SF19">
    <property type="entry name" value="DISKS LARGE-ASSOCIATED PROTEIN 4"/>
    <property type="match status" value="1"/>
</dbReference>
<dbReference type="InterPro" id="IPR005026">
    <property type="entry name" value="SAPAP"/>
</dbReference>
<organism evidence="3 4">
    <name type="scientific">Knipowitschia caucasica</name>
    <name type="common">Caucasian dwarf goby</name>
    <name type="synonym">Pomatoschistus caucasicus</name>
    <dbReference type="NCBI Taxonomy" id="637954"/>
    <lineage>
        <taxon>Eukaryota</taxon>
        <taxon>Metazoa</taxon>
        <taxon>Chordata</taxon>
        <taxon>Craniata</taxon>
        <taxon>Vertebrata</taxon>
        <taxon>Euteleostomi</taxon>
        <taxon>Actinopterygii</taxon>
        <taxon>Neopterygii</taxon>
        <taxon>Teleostei</taxon>
        <taxon>Neoteleostei</taxon>
        <taxon>Acanthomorphata</taxon>
        <taxon>Gobiaria</taxon>
        <taxon>Gobiiformes</taxon>
        <taxon>Gobioidei</taxon>
        <taxon>Gobiidae</taxon>
        <taxon>Gobiinae</taxon>
        <taxon>Knipowitschia</taxon>
    </lineage>
</organism>
<name>A0AAV2M5F2_KNICA</name>
<dbReference type="GO" id="GO:0060090">
    <property type="term" value="F:molecular adaptor activity"/>
    <property type="evidence" value="ECO:0007669"/>
    <property type="project" value="TreeGrafter"/>
</dbReference>